<dbReference type="RefSeq" id="WP_164010864.1">
    <property type="nucleotide sequence ID" value="NZ_WUFT01000008.1"/>
</dbReference>
<dbReference type="PANTHER" id="PTHR41795:SF1">
    <property type="entry name" value="EXOPOLYSACCHARIDE SYNTHESIS PROTEIN"/>
    <property type="match status" value="1"/>
</dbReference>
<evidence type="ECO:0000256" key="1">
    <source>
        <dbReference type="SAM" id="Phobius"/>
    </source>
</evidence>
<dbReference type="AlphaFoldDB" id="A0A7K3UDB4"/>
<reference evidence="2 3" key="1">
    <citation type="submission" date="2019-12" db="EMBL/GenBank/DDBJ databases">
        <title>Rhizobium genotypes associated with high levels of biological nitrogen fixation by grain legumes in a temperate-maritime cropping system.</title>
        <authorList>
            <person name="Maluk M."/>
            <person name="Francesc Ferrando Molina F."/>
            <person name="Lopez Del Egido L."/>
            <person name="Lafos M."/>
            <person name="Langarica-Fuentes A."/>
            <person name="Gebre Yohannes G."/>
            <person name="Young M.W."/>
            <person name="Martin P."/>
            <person name="Gantlett R."/>
            <person name="Kenicer G."/>
            <person name="Hawes C."/>
            <person name="Begg G.S."/>
            <person name="Quilliam R.S."/>
            <person name="Squire G.R."/>
            <person name="Poole P.S."/>
            <person name="Young P.W."/>
            <person name="Iannetta P.M."/>
            <person name="James E.K."/>
        </authorList>
    </citation>
    <scope>NUCLEOTIDE SEQUENCE [LARGE SCALE GENOMIC DNA]</scope>
    <source>
        <strain evidence="2 3">JHI366</strain>
    </source>
</reference>
<dbReference type="Proteomes" id="UP000471753">
    <property type="component" value="Unassembled WGS sequence"/>
</dbReference>
<protein>
    <submittedName>
        <fullName evidence="2">Exopolysaccharide biosynthesis protein</fullName>
    </submittedName>
</protein>
<feature type="transmembrane region" description="Helical" evidence="1">
    <location>
        <begin position="68"/>
        <end position="87"/>
    </location>
</feature>
<dbReference type="Pfam" id="PF06055">
    <property type="entry name" value="ExoD"/>
    <property type="match status" value="1"/>
</dbReference>
<dbReference type="PIRSF" id="PIRSF033239">
    <property type="entry name" value="ExoD"/>
    <property type="match status" value="1"/>
</dbReference>
<organism evidence="2 3">
    <name type="scientific">Rhizobium phaseoli</name>
    <dbReference type="NCBI Taxonomy" id="396"/>
    <lineage>
        <taxon>Bacteria</taxon>
        <taxon>Pseudomonadati</taxon>
        <taxon>Pseudomonadota</taxon>
        <taxon>Alphaproteobacteria</taxon>
        <taxon>Hyphomicrobiales</taxon>
        <taxon>Rhizobiaceae</taxon>
        <taxon>Rhizobium/Agrobacterium group</taxon>
        <taxon>Rhizobium</taxon>
    </lineage>
</organism>
<feature type="transmembrane region" description="Helical" evidence="1">
    <location>
        <begin position="145"/>
        <end position="174"/>
    </location>
</feature>
<gene>
    <name evidence="2" type="ORF">GR197_14070</name>
</gene>
<dbReference type="InterPro" id="IPR010331">
    <property type="entry name" value="ExoD"/>
</dbReference>
<comment type="caution">
    <text evidence="2">The sequence shown here is derived from an EMBL/GenBank/DDBJ whole genome shotgun (WGS) entry which is preliminary data.</text>
</comment>
<name>A0A7K3UDB4_9HYPH</name>
<dbReference type="PANTHER" id="PTHR41795">
    <property type="entry name" value="EXOPOLYSACCHARIDE SYNTHESIS PROTEIN"/>
    <property type="match status" value="1"/>
</dbReference>
<dbReference type="EMBL" id="WUFT01000008">
    <property type="protein sequence ID" value="NEJ71657.1"/>
    <property type="molecule type" value="Genomic_DNA"/>
</dbReference>
<feature type="transmembrane region" description="Helical" evidence="1">
    <location>
        <begin position="180"/>
        <end position="203"/>
    </location>
</feature>
<keyword evidence="1" id="KW-0812">Transmembrane</keyword>
<keyword evidence="1" id="KW-1133">Transmembrane helix</keyword>
<feature type="transmembrane region" description="Helical" evidence="1">
    <location>
        <begin position="40"/>
        <end position="62"/>
    </location>
</feature>
<keyword evidence="1" id="KW-0472">Membrane</keyword>
<evidence type="ECO:0000313" key="3">
    <source>
        <dbReference type="Proteomes" id="UP000471753"/>
    </source>
</evidence>
<evidence type="ECO:0000313" key="2">
    <source>
        <dbReference type="EMBL" id="NEJ71657.1"/>
    </source>
</evidence>
<sequence>MDRVIDQDGNRRPPRGVTTARLREMAEIARVKGGLSIGEALEAMGQTSFAFTILFLAIPALTPIPGPFGMVFGTALALVSLQIIAGGRKLWLPAIVRDRRVSSAALDLIVGHAVPMIARVEKLVRAGRLQALTGPAAQALLGIPVFLLAVVIALPIPFGNILPVLSLVVLAVALMERDGLVTLIGLLLTSATVVATAALLYFIKAMIFTAS</sequence>
<proteinExistence type="predicted"/>
<accession>A0A7K3UDB4</accession>